<dbReference type="Proteomes" id="UP001501353">
    <property type="component" value="Unassembled WGS sequence"/>
</dbReference>
<name>A0ABP7U011_9BURK</name>
<accession>A0ABP7U011</accession>
<proteinExistence type="inferred from homology"/>
<dbReference type="NCBIfam" id="TIGR01988">
    <property type="entry name" value="Ubi-OHases"/>
    <property type="match status" value="1"/>
</dbReference>
<keyword evidence="4" id="KW-0285">Flavoprotein</keyword>
<evidence type="ECO:0000313" key="9">
    <source>
        <dbReference type="EMBL" id="GAA4033746.1"/>
    </source>
</evidence>
<comment type="similarity">
    <text evidence="3">Belongs to the UbiH/COQ6 family.</text>
</comment>
<comment type="cofactor">
    <cofactor evidence="1">
        <name>FAD</name>
        <dbReference type="ChEBI" id="CHEBI:57692"/>
    </cofactor>
</comment>
<evidence type="ECO:0000256" key="2">
    <source>
        <dbReference type="ARBA" id="ARBA00004749"/>
    </source>
</evidence>
<sequence length="396" mass="42224">MHTDICVIGNGTIGKAAALGLAQAGYRVALLCPPQPNKPANATPASWDLRVYALNAVARDLLMAIKVWDALDASRIAAVDGMVVSGEGAQAGKIAFDAYGAHVAALAWIVEHRNLDQALDAALRFTPNVTLVTDVAAALRVDAHFAHVELASGAQMTAALVIGADGAHSWVRNQCQIGIDYRPYEQRAVLSNFDCSADHQGVAHQWFTDNDGIIALLPLPGRRVSLVWSAPDALASTLQDESLAALAQRLTALPGQPFGQLQPMTPECVQSVPLALIRAHQLVAPRVALMGDAAHVVHPVAGHGMNLGFGDVAALMTLLAEPDAQRDCGNARTLASYARSRKEDILMMQLATDGLQRLFSSQFAPVRLVRNLGLNLLDKLPVIKRRLMSHAAGVRR</sequence>
<comment type="caution">
    <text evidence="9">The sequence shown here is derived from an EMBL/GenBank/DDBJ whole genome shotgun (WGS) entry which is preliminary data.</text>
</comment>
<feature type="domain" description="FAD-binding" evidence="8">
    <location>
        <begin position="3"/>
        <end position="342"/>
    </location>
</feature>
<dbReference type="InterPro" id="IPR002938">
    <property type="entry name" value="FAD-bd"/>
</dbReference>
<evidence type="ECO:0000313" key="10">
    <source>
        <dbReference type="Proteomes" id="UP001501353"/>
    </source>
</evidence>
<evidence type="ECO:0000256" key="3">
    <source>
        <dbReference type="ARBA" id="ARBA00005349"/>
    </source>
</evidence>
<evidence type="ECO:0000256" key="4">
    <source>
        <dbReference type="ARBA" id="ARBA00022630"/>
    </source>
</evidence>
<keyword evidence="7" id="KW-0503">Monooxygenase</keyword>
<dbReference type="EMBL" id="BAAAZE010000015">
    <property type="protein sequence ID" value="GAA4033746.1"/>
    <property type="molecule type" value="Genomic_DNA"/>
</dbReference>
<dbReference type="Pfam" id="PF01494">
    <property type="entry name" value="FAD_binding_3"/>
    <property type="match status" value="1"/>
</dbReference>
<dbReference type="PRINTS" id="PR00420">
    <property type="entry name" value="RNGMNOXGNASE"/>
</dbReference>
<dbReference type="RefSeq" id="WP_344765540.1">
    <property type="nucleotide sequence ID" value="NZ_BAAAZE010000015.1"/>
</dbReference>
<dbReference type="InterPro" id="IPR036188">
    <property type="entry name" value="FAD/NAD-bd_sf"/>
</dbReference>
<keyword evidence="10" id="KW-1185">Reference proteome</keyword>
<keyword evidence="5" id="KW-0274">FAD</keyword>
<evidence type="ECO:0000256" key="6">
    <source>
        <dbReference type="ARBA" id="ARBA00023002"/>
    </source>
</evidence>
<comment type="pathway">
    <text evidence="2">Cofactor biosynthesis; ubiquinone biosynthesis.</text>
</comment>
<dbReference type="InterPro" id="IPR010971">
    <property type="entry name" value="UbiH/COQ6"/>
</dbReference>
<dbReference type="Gene3D" id="3.50.50.60">
    <property type="entry name" value="FAD/NAD(P)-binding domain"/>
    <property type="match status" value="2"/>
</dbReference>
<evidence type="ECO:0000256" key="5">
    <source>
        <dbReference type="ARBA" id="ARBA00022827"/>
    </source>
</evidence>
<dbReference type="InterPro" id="IPR051205">
    <property type="entry name" value="UbiH/COQ6_monooxygenase"/>
</dbReference>
<evidence type="ECO:0000256" key="1">
    <source>
        <dbReference type="ARBA" id="ARBA00001974"/>
    </source>
</evidence>
<dbReference type="PANTHER" id="PTHR43876">
    <property type="entry name" value="UBIQUINONE BIOSYNTHESIS MONOOXYGENASE COQ6, MITOCHONDRIAL"/>
    <property type="match status" value="1"/>
</dbReference>
<reference evidence="10" key="1">
    <citation type="journal article" date="2019" name="Int. J. Syst. Evol. Microbiol.">
        <title>The Global Catalogue of Microorganisms (GCM) 10K type strain sequencing project: providing services to taxonomists for standard genome sequencing and annotation.</title>
        <authorList>
            <consortium name="The Broad Institute Genomics Platform"/>
            <consortium name="The Broad Institute Genome Sequencing Center for Infectious Disease"/>
            <person name="Wu L."/>
            <person name="Ma J."/>
        </authorList>
    </citation>
    <scope>NUCLEOTIDE SEQUENCE [LARGE SCALE GENOMIC DNA]</scope>
    <source>
        <strain evidence="10">JCM 16673</strain>
    </source>
</reference>
<dbReference type="SUPFAM" id="SSF51905">
    <property type="entry name" value="FAD/NAD(P)-binding domain"/>
    <property type="match status" value="1"/>
</dbReference>
<keyword evidence="6" id="KW-0560">Oxidoreductase</keyword>
<gene>
    <name evidence="9" type="ORF">GCM10022212_36140</name>
</gene>
<dbReference type="PANTHER" id="PTHR43876:SF7">
    <property type="entry name" value="UBIQUINONE BIOSYNTHESIS MONOOXYGENASE COQ6, MITOCHONDRIAL"/>
    <property type="match status" value="1"/>
</dbReference>
<organism evidence="9 10">
    <name type="scientific">Actimicrobium antarcticum</name>
    <dbReference type="NCBI Taxonomy" id="1051899"/>
    <lineage>
        <taxon>Bacteria</taxon>
        <taxon>Pseudomonadati</taxon>
        <taxon>Pseudomonadota</taxon>
        <taxon>Betaproteobacteria</taxon>
        <taxon>Burkholderiales</taxon>
        <taxon>Oxalobacteraceae</taxon>
        <taxon>Actimicrobium</taxon>
    </lineage>
</organism>
<protein>
    <submittedName>
        <fullName evidence="9">UbiH/UbiF family hydroxylase</fullName>
    </submittedName>
</protein>
<evidence type="ECO:0000256" key="7">
    <source>
        <dbReference type="ARBA" id="ARBA00023033"/>
    </source>
</evidence>
<evidence type="ECO:0000259" key="8">
    <source>
        <dbReference type="Pfam" id="PF01494"/>
    </source>
</evidence>